<keyword evidence="3" id="KW-1185">Reference proteome</keyword>
<name>A0AA88HV97_ARTSF</name>
<reference evidence="2" key="1">
    <citation type="submission" date="2023-07" db="EMBL/GenBank/DDBJ databases">
        <title>Chromosome-level genome assembly of Artemia franciscana.</title>
        <authorList>
            <person name="Jo E."/>
        </authorList>
    </citation>
    <scope>NUCLEOTIDE SEQUENCE</scope>
    <source>
        <tissue evidence="2">Whole body</tissue>
    </source>
</reference>
<dbReference type="EMBL" id="JAVRJZ010000013">
    <property type="protein sequence ID" value="KAK2714786.1"/>
    <property type="molecule type" value="Genomic_DNA"/>
</dbReference>
<feature type="signal peptide" evidence="1">
    <location>
        <begin position="1"/>
        <end position="16"/>
    </location>
</feature>
<proteinExistence type="predicted"/>
<dbReference type="AlphaFoldDB" id="A0AA88HV97"/>
<sequence>MKVAIILFGLFAHLMARKFLENEEGTAKYDREDFDDSYLIADSSKYRKIHRYIGGSYYNDRVYKPSFDNDHSIDPIKMYEKEIHDGLMYMD</sequence>
<feature type="chain" id="PRO_5041672022" evidence="1">
    <location>
        <begin position="17"/>
        <end position="91"/>
    </location>
</feature>
<evidence type="ECO:0000313" key="2">
    <source>
        <dbReference type="EMBL" id="KAK2714786.1"/>
    </source>
</evidence>
<evidence type="ECO:0000313" key="3">
    <source>
        <dbReference type="Proteomes" id="UP001187531"/>
    </source>
</evidence>
<protein>
    <submittedName>
        <fullName evidence="2">Uncharacterized protein</fullName>
    </submittedName>
</protein>
<comment type="caution">
    <text evidence="2">The sequence shown here is derived from an EMBL/GenBank/DDBJ whole genome shotgun (WGS) entry which is preliminary data.</text>
</comment>
<gene>
    <name evidence="2" type="ORF">QYM36_009113</name>
</gene>
<dbReference type="Proteomes" id="UP001187531">
    <property type="component" value="Unassembled WGS sequence"/>
</dbReference>
<keyword evidence="1" id="KW-0732">Signal</keyword>
<organism evidence="2 3">
    <name type="scientific">Artemia franciscana</name>
    <name type="common">Brine shrimp</name>
    <name type="synonym">Artemia sanfranciscana</name>
    <dbReference type="NCBI Taxonomy" id="6661"/>
    <lineage>
        <taxon>Eukaryota</taxon>
        <taxon>Metazoa</taxon>
        <taxon>Ecdysozoa</taxon>
        <taxon>Arthropoda</taxon>
        <taxon>Crustacea</taxon>
        <taxon>Branchiopoda</taxon>
        <taxon>Anostraca</taxon>
        <taxon>Artemiidae</taxon>
        <taxon>Artemia</taxon>
    </lineage>
</organism>
<evidence type="ECO:0000256" key="1">
    <source>
        <dbReference type="SAM" id="SignalP"/>
    </source>
</evidence>
<accession>A0AA88HV97</accession>